<dbReference type="SUPFAM" id="SSF51182">
    <property type="entry name" value="RmlC-like cupins"/>
    <property type="match status" value="1"/>
</dbReference>
<keyword evidence="4" id="KW-1185">Reference proteome</keyword>
<feature type="domain" description="Cupin type-2" evidence="2">
    <location>
        <begin position="55"/>
        <end position="120"/>
    </location>
</feature>
<dbReference type="GO" id="GO:0046872">
    <property type="term" value="F:metal ion binding"/>
    <property type="evidence" value="ECO:0007669"/>
    <property type="project" value="UniProtKB-KW"/>
</dbReference>
<dbReference type="Pfam" id="PF07883">
    <property type="entry name" value="Cupin_2"/>
    <property type="match status" value="1"/>
</dbReference>
<reference evidence="3 4" key="1">
    <citation type="submission" date="2021-02" db="EMBL/GenBank/DDBJ databases">
        <title>Genome assembly of Pseudopithomyces chartarum.</title>
        <authorList>
            <person name="Jauregui R."/>
            <person name="Singh J."/>
            <person name="Voisey C."/>
        </authorList>
    </citation>
    <scope>NUCLEOTIDE SEQUENCE [LARGE SCALE GENOMIC DNA]</scope>
    <source>
        <strain evidence="3 4">AGR01</strain>
    </source>
</reference>
<dbReference type="PANTHER" id="PTHR35848:SF6">
    <property type="entry name" value="CUPIN TYPE-2 DOMAIN-CONTAINING PROTEIN"/>
    <property type="match status" value="1"/>
</dbReference>
<evidence type="ECO:0000313" key="3">
    <source>
        <dbReference type="EMBL" id="KAK3207441.1"/>
    </source>
</evidence>
<dbReference type="Proteomes" id="UP001280581">
    <property type="component" value="Unassembled WGS sequence"/>
</dbReference>
<dbReference type="InterPro" id="IPR013096">
    <property type="entry name" value="Cupin_2"/>
</dbReference>
<dbReference type="InterPro" id="IPR051610">
    <property type="entry name" value="GPI/OXD"/>
</dbReference>
<evidence type="ECO:0000313" key="4">
    <source>
        <dbReference type="Proteomes" id="UP001280581"/>
    </source>
</evidence>
<dbReference type="EMBL" id="WVTA01000009">
    <property type="protein sequence ID" value="KAK3207441.1"/>
    <property type="molecule type" value="Genomic_DNA"/>
</dbReference>
<gene>
    <name evidence="3" type="ORF">GRF29_103g1029944</name>
</gene>
<sequence>MSAQPIILSEQAIENIPDDRFPAGGSGGDVTWKTLLSSSKTPSDTLTSGLARCAAKGGQLKCHRHAHAEMYYVTQGRGIVTVNGKEEEVAKGSVVFIPGDSEHGVKNEDENEDLVWLYVFAADQFEDVVYRFTPEADLG</sequence>
<comment type="caution">
    <text evidence="3">The sequence shown here is derived from an EMBL/GenBank/DDBJ whole genome shotgun (WGS) entry which is preliminary data.</text>
</comment>
<protein>
    <recommendedName>
        <fullName evidence="2">Cupin type-2 domain-containing protein</fullName>
    </recommendedName>
</protein>
<evidence type="ECO:0000256" key="1">
    <source>
        <dbReference type="ARBA" id="ARBA00022723"/>
    </source>
</evidence>
<evidence type="ECO:0000259" key="2">
    <source>
        <dbReference type="Pfam" id="PF07883"/>
    </source>
</evidence>
<accession>A0AAN6RFF7</accession>
<organism evidence="3 4">
    <name type="scientific">Pseudopithomyces chartarum</name>
    <dbReference type="NCBI Taxonomy" id="1892770"/>
    <lineage>
        <taxon>Eukaryota</taxon>
        <taxon>Fungi</taxon>
        <taxon>Dikarya</taxon>
        <taxon>Ascomycota</taxon>
        <taxon>Pezizomycotina</taxon>
        <taxon>Dothideomycetes</taxon>
        <taxon>Pleosporomycetidae</taxon>
        <taxon>Pleosporales</taxon>
        <taxon>Massarineae</taxon>
        <taxon>Didymosphaeriaceae</taxon>
        <taxon>Pseudopithomyces</taxon>
    </lineage>
</organism>
<keyword evidence="1" id="KW-0479">Metal-binding</keyword>
<dbReference type="Gene3D" id="2.60.120.10">
    <property type="entry name" value="Jelly Rolls"/>
    <property type="match status" value="1"/>
</dbReference>
<dbReference type="PANTHER" id="PTHR35848">
    <property type="entry name" value="OXALATE-BINDING PROTEIN"/>
    <property type="match status" value="1"/>
</dbReference>
<dbReference type="AlphaFoldDB" id="A0AAN6RFF7"/>
<name>A0AAN6RFF7_9PLEO</name>
<dbReference type="InterPro" id="IPR011051">
    <property type="entry name" value="RmlC_Cupin_sf"/>
</dbReference>
<proteinExistence type="predicted"/>
<dbReference type="InterPro" id="IPR014710">
    <property type="entry name" value="RmlC-like_jellyroll"/>
</dbReference>